<keyword evidence="1" id="KW-1133">Transmembrane helix</keyword>
<keyword evidence="1" id="KW-0472">Membrane</keyword>
<sequence>MNSPASTNGLWPVILLLRLAMAFLLLCGIPAVVFGLGAALGGPPGHRDEFAEGLALTGLLSLVLAAACQWAVRACQRFQHRTGA</sequence>
<dbReference type="AlphaFoldDB" id="A0A940YGZ4"/>
<dbReference type="RefSeq" id="WP_210802722.1">
    <property type="nucleotide sequence ID" value="NZ_JAGQDE010000011.1"/>
</dbReference>
<keyword evidence="3" id="KW-1185">Reference proteome</keyword>
<feature type="transmembrane region" description="Helical" evidence="1">
    <location>
        <begin position="53"/>
        <end position="72"/>
    </location>
</feature>
<gene>
    <name evidence="2" type="ORF">KAK06_13930</name>
</gene>
<keyword evidence="1" id="KW-0812">Transmembrane</keyword>
<evidence type="ECO:0000313" key="3">
    <source>
        <dbReference type="Proteomes" id="UP000678374"/>
    </source>
</evidence>
<evidence type="ECO:0000256" key="1">
    <source>
        <dbReference type="SAM" id="Phobius"/>
    </source>
</evidence>
<reference evidence="2" key="1">
    <citation type="submission" date="2021-04" db="EMBL/GenBank/DDBJ databases">
        <title>The genome sequence of Ideonella sp. 4Y11.</title>
        <authorList>
            <person name="Liu Y."/>
        </authorList>
    </citation>
    <scope>NUCLEOTIDE SEQUENCE</scope>
    <source>
        <strain evidence="2">4Y11</strain>
    </source>
</reference>
<evidence type="ECO:0000313" key="2">
    <source>
        <dbReference type="EMBL" id="MBQ0960048.1"/>
    </source>
</evidence>
<dbReference type="EMBL" id="JAGQDE010000011">
    <property type="protein sequence ID" value="MBQ0960048.1"/>
    <property type="molecule type" value="Genomic_DNA"/>
</dbReference>
<proteinExistence type="predicted"/>
<accession>A0A940YGZ4</accession>
<dbReference type="Proteomes" id="UP000678374">
    <property type="component" value="Unassembled WGS sequence"/>
</dbReference>
<organism evidence="2 3">
    <name type="scientific">Ideonella aquatica</name>
    <dbReference type="NCBI Taxonomy" id="2824119"/>
    <lineage>
        <taxon>Bacteria</taxon>
        <taxon>Pseudomonadati</taxon>
        <taxon>Pseudomonadota</taxon>
        <taxon>Betaproteobacteria</taxon>
        <taxon>Burkholderiales</taxon>
        <taxon>Sphaerotilaceae</taxon>
        <taxon>Ideonella</taxon>
    </lineage>
</organism>
<feature type="transmembrane region" description="Helical" evidence="1">
    <location>
        <begin position="20"/>
        <end position="41"/>
    </location>
</feature>
<name>A0A940YGZ4_9BURK</name>
<comment type="caution">
    <text evidence="2">The sequence shown here is derived from an EMBL/GenBank/DDBJ whole genome shotgun (WGS) entry which is preliminary data.</text>
</comment>
<protein>
    <submittedName>
        <fullName evidence="2">Uncharacterized protein</fullName>
    </submittedName>
</protein>